<dbReference type="Proteomes" id="UP000199413">
    <property type="component" value="Unassembled WGS sequence"/>
</dbReference>
<accession>A0A1C6SCH5</accession>
<dbReference type="AlphaFoldDB" id="A0A1C6SCH5"/>
<sequence length="125" mass="13933">MPEVLRDVGATDEYDADIYMVGVRESTDPEARSLVFQEGYDDEDSYCLVIDPGQATFYGGVIECTVSDDQLHLLLSESAAEELGTPTELRFSLMLPPDQLQLLRRGLTRVLTSGHPEDVPRRLDV</sequence>
<dbReference type="RefSeq" id="WP_091342301.1">
    <property type="nucleotide sequence ID" value="NZ_FMHV01000002.1"/>
</dbReference>
<evidence type="ECO:0000313" key="1">
    <source>
        <dbReference type="EMBL" id="SCL27167.1"/>
    </source>
</evidence>
<evidence type="ECO:0000313" key="2">
    <source>
        <dbReference type="Proteomes" id="UP000199413"/>
    </source>
</evidence>
<proteinExistence type="predicted"/>
<dbReference type="EMBL" id="FMHV01000002">
    <property type="protein sequence ID" value="SCL27167.1"/>
    <property type="molecule type" value="Genomic_DNA"/>
</dbReference>
<dbReference type="Pfam" id="PF15588">
    <property type="entry name" value="Imm10"/>
    <property type="match status" value="1"/>
</dbReference>
<organism evidence="1 2">
    <name type="scientific">Micromonospora rhizosphaerae</name>
    <dbReference type="NCBI Taxonomy" id="568872"/>
    <lineage>
        <taxon>Bacteria</taxon>
        <taxon>Bacillati</taxon>
        <taxon>Actinomycetota</taxon>
        <taxon>Actinomycetes</taxon>
        <taxon>Micromonosporales</taxon>
        <taxon>Micromonosporaceae</taxon>
        <taxon>Micromonospora</taxon>
    </lineage>
</organism>
<keyword evidence="2" id="KW-1185">Reference proteome</keyword>
<name>A0A1C6SCH5_9ACTN</name>
<gene>
    <name evidence="1" type="ORF">GA0070624_3447</name>
</gene>
<reference evidence="2" key="1">
    <citation type="submission" date="2016-06" db="EMBL/GenBank/DDBJ databases">
        <authorList>
            <person name="Varghese N."/>
            <person name="Submissions Spin"/>
        </authorList>
    </citation>
    <scope>NUCLEOTIDE SEQUENCE [LARGE SCALE GENOMIC DNA]</scope>
    <source>
        <strain evidence="2">DSM 45431</strain>
    </source>
</reference>
<dbReference type="InterPro" id="IPR028962">
    <property type="entry name" value="Imm10"/>
</dbReference>
<dbReference type="OrthoDB" id="3295921at2"/>
<protein>
    <submittedName>
        <fullName evidence="1">Immunity protein 10</fullName>
    </submittedName>
</protein>